<evidence type="ECO:0000256" key="1">
    <source>
        <dbReference type="ARBA" id="ARBA00007447"/>
    </source>
</evidence>
<accession>A0AAD6XX80</accession>
<feature type="domain" description="Peptidase A1" evidence="5">
    <location>
        <begin position="52"/>
        <end position="387"/>
    </location>
</feature>
<dbReference type="InterPro" id="IPR021109">
    <property type="entry name" value="Peptidase_aspartic_dom_sf"/>
</dbReference>
<dbReference type="GO" id="GO:0004190">
    <property type="term" value="F:aspartic-type endopeptidase activity"/>
    <property type="evidence" value="ECO:0007669"/>
    <property type="project" value="InterPro"/>
</dbReference>
<feature type="compositionally biased region" description="Pro residues" evidence="2">
    <location>
        <begin position="535"/>
        <end position="548"/>
    </location>
</feature>
<keyword evidence="3" id="KW-1133">Transmembrane helix</keyword>
<organism evidence="6 7">
    <name type="scientific">Mycena belliarum</name>
    <dbReference type="NCBI Taxonomy" id="1033014"/>
    <lineage>
        <taxon>Eukaryota</taxon>
        <taxon>Fungi</taxon>
        <taxon>Dikarya</taxon>
        <taxon>Basidiomycota</taxon>
        <taxon>Agaricomycotina</taxon>
        <taxon>Agaricomycetes</taxon>
        <taxon>Agaricomycetidae</taxon>
        <taxon>Agaricales</taxon>
        <taxon>Marasmiineae</taxon>
        <taxon>Mycenaceae</taxon>
        <taxon>Mycena</taxon>
    </lineage>
</organism>
<dbReference type="PANTHER" id="PTHR47966">
    <property type="entry name" value="BETA-SITE APP-CLEAVING ENZYME, ISOFORM A-RELATED"/>
    <property type="match status" value="1"/>
</dbReference>
<dbReference type="AlphaFoldDB" id="A0AAD6XX80"/>
<name>A0AAD6XX80_9AGAR</name>
<protein>
    <submittedName>
        <fullName evidence="6">Aspartic peptidase domain-containing protein</fullName>
    </submittedName>
</protein>
<evidence type="ECO:0000259" key="5">
    <source>
        <dbReference type="PROSITE" id="PS51767"/>
    </source>
</evidence>
<feature type="signal peptide" evidence="4">
    <location>
        <begin position="1"/>
        <end position="23"/>
    </location>
</feature>
<dbReference type="Pfam" id="PF00026">
    <property type="entry name" value="Asp"/>
    <property type="match status" value="1"/>
</dbReference>
<evidence type="ECO:0000256" key="4">
    <source>
        <dbReference type="SAM" id="SignalP"/>
    </source>
</evidence>
<keyword evidence="3" id="KW-0472">Membrane</keyword>
<evidence type="ECO:0000256" key="2">
    <source>
        <dbReference type="SAM" id="MobiDB-lite"/>
    </source>
</evidence>
<dbReference type="Gene3D" id="2.40.70.10">
    <property type="entry name" value="Acid Proteases"/>
    <property type="match status" value="2"/>
</dbReference>
<reference evidence="6" key="1">
    <citation type="submission" date="2023-03" db="EMBL/GenBank/DDBJ databases">
        <title>Massive genome expansion in bonnet fungi (Mycena s.s.) driven by repeated elements and novel gene families across ecological guilds.</title>
        <authorList>
            <consortium name="Lawrence Berkeley National Laboratory"/>
            <person name="Harder C.B."/>
            <person name="Miyauchi S."/>
            <person name="Viragh M."/>
            <person name="Kuo A."/>
            <person name="Thoen E."/>
            <person name="Andreopoulos B."/>
            <person name="Lu D."/>
            <person name="Skrede I."/>
            <person name="Drula E."/>
            <person name="Henrissat B."/>
            <person name="Morin E."/>
            <person name="Kohler A."/>
            <person name="Barry K."/>
            <person name="LaButti K."/>
            <person name="Morin E."/>
            <person name="Salamov A."/>
            <person name="Lipzen A."/>
            <person name="Mereny Z."/>
            <person name="Hegedus B."/>
            <person name="Baldrian P."/>
            <person name="Stursova M."/>
            <person name="Weitz H."/>
            <person name="Taylor A."/>
            <person name="Grigoriev I.V."/>
            <person name="Nagy L.G."/>
            <person name="Martin F."/>
            <person name="Kauserud H."/>
        </authorList>
    </citation>
    <scope>NUCLEOTIDE SEQUENCE</scope>
    <source>
        <strain evidence="6">CBHHK173m</strain>
    </source>
</reference>
<gene>
    <name evidence="6" type="ORF">B0H15DRAFT_1017637</name>
</gene>
<sequence>MHMPFSCAPPLFLLICALVVADARLAARALGAPPPPPKMVVIPLRLDENRVYSVAVNMSSNPAPQSFSFALSTSTGMTTVAGADCDSCGGVPSYNPSISTSVWQSSQPMSVATLNGVANGTLVREDCSLLLPNGSAWAYPNQTTTVASHAAAFFSPGISGVIGVGMAPFADTPAANWLARNPAQAAFAFGLALTAPARANASSDGGALHWLQPDADAYVGAVAWTPMRAAAAAAAGPGANVSSWFVEMDAWSVAGGPAAPFNVSQRGTQMLAFMDPYYASIVFPQSAARAIYADIPGASKHATSAFAHAWKLPCDSTFTLAVTFGAFTTSLDQSALVVAQADGVCVGAIQEWIDADATAYLLGSPFIAVSYLIFSYAQGGAGTMGLAARRPPRDTLSQGAIAGVVLGTVGVAALLAIAGVLAYSAWQRRTRVPKRRKASRTDITPFPAFVSASAASPRDRRVSFGWGPGDGGSSEQHARLLEAAPSNPASPDWRTTMVSTETNTFAGGTTTSGHRSRSSYGGYYQTELHWHPAPSGAPEPDSPPPYLAPGPFGGERPPLIPQRKGARPGL</sequence>
<dbReference type="InterPro" id="IPR033121">
    <property type="entry name" value="PEPTIDASE_A1"/>
</dbReference>
<evidence type="ECO:0000313" key="6">
    <source>
        <dbReference type="EMBL" id="KAJ7102513.1"/>
    </source>
</evidence>
<feature type="transmembrane region" description="Helical" evidence="3">
    <location>
        <begin position="400"/>
        <end position="426"/>
    </location>
</feature>
<feature type="chain" id="PRO_5042048364" evidence="4">
    <location>
        <begin position="24"/>
        <end position="570"/>
    </location>
</feature>
<evidence type="ECO:0000313" key="7">
    <source>
        <dbReference type="Proteomes" id="UP001222325"/>
    </source>
</evidence>
<dbReference type="InterPro" id="IPR001461">
    <property type="entry name" value="Aspartic_peptidase_A1"/>
</dbReference>
<dbReference type="SUPFAM" id="SSF50630">
    <property type="entry name" value="Acid proteases"/>
    <property type="match status" value="1"/>
</dbReference>
<proteinExistence type="inferred from homology"/>
<feature type="region of interest" description="Disordered" evidence="2">
    <location>
        <begin position="527"/>
        <end position="570"/>
    </location>
</feature>
<dbReference type="PANTHER" id="PTHR47966:SF51">
    <property type="entry name" value="BETA-SITE APP-CLEAVING ENZYME, ISOFORM A-RELATED"/>
    <property type="match status" value="1"/>
</dbReference>
<keyword evidence="3" id="KW-0812">Transmembrane</keyword>
<comment type="caution">
    <text evidence="6">The sequence shown here is derived from an EMBL/GenBank/DDBJ whole genome shotgun (WGS) entry which is preliminary data.</text>
</comment>
<dbReference type="PROSITE" id="PS51767">
    <property type="entry name" value="PEPTIDASE_A1"/>
    <property type="match status" value="1"/>
</dbReference>
<dbReference type="EMBL" id="JARJCN010000003">
    <property type="protein sequence ID" value="KAJ7102513.1"/>
    <property type="molecule type" value="Genomic_DNA"/>
</dbReference>
<keyword evidence="4" id="KW-0732">Signal</keyword>
<dbReference type="Proteomes" id="UP001222325">
    <property type="component" value="Unassembled WGS sequence"/>
</dbReference>
<comment type="similarity">
    <text evidence="1">Belongs to the peptidase A1 family.</text>
</comment>
<dbReference type="GO" id="GO:0006508">
    <property type="term" value="P:proteolysis"/>
    <property type="evidence" value="ECO:0007669"/>
    <property type="project" value="InterPro"/>
</dbReference>
<keyword evidence="7" id="KW-1185">Reference proteome</keyword>
<evidence type="ECO:0000256" key="3">
    <source>
        <dbReference type="SAM" id="Phobius"/>
    </source>
</evidence>